<dbReference type="Gene3D" id="3.40.50.300">
    <property type="entry name" value="P-loop containing nucleotide triphosphate hydrolases"/>
    <property type="match status" value="1"/>
</dbReference>
<evidence type="ECO:0000313" key="2">
    <source>
        <dbReference type="EMBL" id="HGG03707.1"/>
    </source>
</evidence>
<feature type="domain" description="NB-ARC" evidence="1">
    <location>
        <begin position="106"/>
        <end position="267"/>
    </location>
</feature>
<dbReference type="SUPFAM" id="SSF52540">
    <property type="entry name" value="P-loop containing nucleoside triphosphate hydrolases"/>
    <property type="match status" value="1"/>
</dbReference>
<comment type="caution">
    <text evidence="2">The sequence shown here is derived from an EMBL/GenBank/DDBJ whole genome shotgun (WGS) entry which is preliminary data.</text>
</comment>
<dbReference type="PANTHER" id="PTHR36766:SF30">
    <property type="entry name" value="TIR-NBS TYPE DISEASE RESISTANCE PROTEIN-RELATED"/>
    <property type="match status" value="1"/>
</dbReference>
<reference evidence="2" key="1">
    <citation type="journal article" date="2020" name="mSystems">
        <title>Genome- and Community-Level Interaction Insights into Carbon Utilization and Element Cycling Functions of Hydrothermarchaeota in Hydrothermal Sediment.</title>
        <authorList>
            <person name="Zhou Z."/>
            <person name="Liu Y."/>
            <person name="Xu W."/>
            <person name="Pan J."/>
            <person name="Luo Z.H."/>
            <person name="Li M."/>
        </authorList>
    </citation>
    <scope>NUCLEOTIDE SEQUENCE [LARGE SCALE GENOMIC DNA]</scope>
    <source>
        <strain evidence="2">SpSt-374</strain>
    </source>
</reference>
<dbReference type="InterPro" id="IPR002182">
    <property type="entry name" value="NB-ARC"/>
</dbReference>
<dbReference type="GO" id="GO:0043531">
    <property type="term" value="F:ADP binding"/>
    <property type="evidence" value="ECO:0007669"/>
    <property type="project" value="InterPro"/>
</dbReference>
<dbReference type="EMBL" id="DSPX01000254">
    <property type="protein sequence ID" value="HGG03707.1"/>
    <property type="molecule type" value="Genomic_DNA"/>
</dbReference>
<proteinExistence type="predicted"/>
<dbReference type="InterPro" id="IPR027417">
    <property type="entry name" value="P-loop_NTPase"/>
</dbReference>
<name>A0A7C4A187_9CYAN</name>
<dbReference type="PANTHER" id="PTHR36766">
    <property type="entry name" value="PLANT BROAD-SPECTRUM MILDEW RESISTANCE PROTEIN RPW8"/>
    <property type="match status" value="1"/>
</dbReference>
<dbReference type="Pfam" id="PF00931">
    <property type="entry name" value="NB-ARC"/>
    <property type="match status" value="1"/>
</dbReference>
<dbReference type="AlphaFoldDB" id="A0A7C4A187"/>
<accession>A0A7C4A187</accession>
<evidence type="ECO:0000259" key="1">
    <source>
        <dbReference type="Pfam" id="PF00931"/>
    </source>
</evidence>
<gene>
    <name evidence="2" type="ORF">ENR15_24495</name>
</gene>
<dbReference type="PRINTS" id="PR00364">
    <property type="entry name" value="DISEASERSIST"/>
</dbReference>
<organism evidence="2">
    <name type="scientific">Planktothricoides sp. SpSt-374</name>
    <dbReference type="NCBI Taxonomy" id="2282167"/>
    <lineage>
        <taxon>Bacteria</taxon>
        <taxon>Bacillati</taxon>
        <taxon>Cyanobacteriota</taxon>
        <taxon>Cyanophyceae</taxon>
        <taxon>Oscillatoriophycideae</taxon>
        <taxon>Oscillatoriales</taxon>
        <taxon>Oscillatoriaceae</taxon>
        <taxon>Planktothricoides</taxon>
    </lineage>
</organism>
<protein>
    <recommendedName>
        <fullName evidence="1">NB-ARC domain-containing protein</fullName>
    </recommendedName>
</protein>
<sequence length="494" mass="56068">MSNSLKASKTGLAVVERTRQRLGWTKTNTSRWWESAHTSRATLRRFWQGERIQRDIFIAICEAVGISNWEEIAEPETLDSDPKPNHTTSQIHWQEAPDIDSFFGRTQELEQLHNWSITQQCKLIAIIGIGGIGKTALTLALADRIQDNFHCLIWRTFTHSPSLLSVLHSLLATFNQTPVPDIHQAINEIINNLQQRRCLVILDGLETVIHTSEYSQFISQLSCQRHQSCIIITSRQQPPNLDFDGQTIRCLPLQGLAKAAALELLQSRGLTGQKVGISALIQLYRGNPLALKIVTPLIQSVFGGNIAEFLNQNTLVMGDRLRQILHQQLQPLSPLERDILYWLAIWQQPISFPRLQTHFLISPDPGAVLEAITSLEHRSLLEKWYHLESSSFTLQPLVMKAVTDELVDRAAAEIQQVVQSQDMAHFQVLRTHWLLRPGTDDIVGDRILHHLRDKLWRLYGATLPETLEKILLLLTDKPPIAIGYISHNLIALLN</sequence>